<reference evidence="5 6" key="1">
    <citation type="submission" date="2016-06" db="EMBL/GenBank/DDBJ databases">
        <title>Three novel species with peptidoglycan cell walls form the new genus Lacunisphaera gen. nov. in the family Opitutaceae of the verrucomicrobial subdivision 4.</title>
        <authorList>
            <person name="Rast P."/>
            <person name="Gloeckner I."/>
            <person name="Jogler M."/>
            <person name="Boedeker C."/>
            <person name="Jeske O."/>
            <person name="Wiegand S."/>
            <person name="Reinhardt R."/>
            <person name="Schumann P."/>
            <person name="Rohde M."/>
            <person name="Spring S."/>
            <person name="Gloeckner F.O."/>
            <person name="Jogler C."/>
        </authorList>
    </citation>
    <scope>NUCLEOTIDE SEQUENCE [LARGE SCALE GENOMIC DNA]</scope>
    <source>
        <strain evidence="5 6">IG16b</strain>
    </source>
</reference>
<dbReference type="OrthoDB" id="9793905at2"/>
<evidence type="ECO:0000313" key="6">
    <source>
        <dbReference type="Proteomes" id="UP000095228"/>
    </source>
</evidence>
<gene>
    <name evidence="5" type="primary">blc</name>
    <name evidence="5" type="ORF">Verru16b_01780</name>
</gene>
<feature type="chain" id="PRO_5013435786" evidence="2">
    <location>
        <begin position="25"/>
        <end position="179"/>
    </location>
</feature>
<dbReference type="KEGG" id="obg:Verru16b_01780"/>
<dbReference type="InterPro" id="IPR002446">
    <property type="entry name" value="Lipocalin_bac"/>
</dbReference>
<dbReference type="PANTHER" id="PTHR10612">
    <property type="entry name" value="APOLIPOPROTEIN D"/>
    <property type="match status" value="1"/>
</dbReference>
<organism evidence="5 6">
    <name type="scientific">Lacunisphaera limnophila</name>
    <dbReference type="NCBI Taxonomy" id="1838286"/>
    <lineage>
        <taxon>Bacteria</taxon>
        <taxon>Pseudomonadati</taxon>
        <taxon>Verrucomicrobiota</taxon>
        <taxon>Opitutia</taxon>
        <taxon>Opitutales</taxon>
        <taxon>Opitutaceae</taxon>
        <taxon>Lacunisphaera</taxon>
    </lineage>
</organism>
<dbReference type="InterPro" id="IPR047202">
    <property type="entry name" value="Lipocalin_Blc-like_dom"/>
</dbReference>
<dbReference type="Proteomes" id="UP000095228">
    <property type="component" value="Chromosome"/>
</dbReference>
<dbReference type="PROSITE" id="PS51257">
    <property type="entry name" value="PROKAR_LIPOPROTEIN"/>
    <property type="match status" value="1"/>
</dbReference>
<dbReference type="Pfam" id="PF08212">
    <property type="entry name" value="Lipocalin_2"/>
    <property type="match status" value="1"/>
</dbReference>
<dbReference type="EMBL" id="CP016094">
    <property type="protein sequence ID" value="AOS44713.1"/>
    <property type="molecule type" value="Genomic_DNA"/>
</dbReference>
<feature type="lipid moiety-binding region" description="S-diacylglycerol cysteine" evidence="3">
    <location>
        <position position="21"/>
    </location>
</feature>
<dbReference type="PRINTS" id="PR01171">
    <property type="entry name" value="BCTLIPOCALIN"/>
</dbReference>
<dbReference type="CDD" id="cd19438">
    <property type="entry name" value="lipocalin_Blc-like"/>
    <property type="match status" value="1"/>
</dbReference>
<evidence type="ECO:0000256" key="1">
    <source>
        <dbReference type="ARBA" id="ARBA00006889"/>
    </source>
</evidence>
<evidence type="ECO:0000256" key="2">
    <source>
        <dbReference type="PIRNR" id="PIRNR036893"/>
    </source>
</evidence>
<comment type="similarity">
    <text evidence="1 2">Belongs to the calycin superfamily. Lipocalin family.</text>
</comment>
<dbReference type="PIRSF" id="PIRSF036893">
    <property type="entry name" value="Lipocalin_ApoD"/>
    <property type="match status" value="1"/>
</dbReference>
<dbReference type="RefSeq" id="WP_069961938.1">
    <property type="nucleotide sequence ID" value="NZ_CP016094.1"/>
</dbReference>
<evidence type="ECO:0000313" key="5">
    <source>
        <dbReference type="EMBL" id="AOS44713.1"/>
    </source>
</evidence>
<protein>
    <submittedName>
        <fullName evidence="5">Outer membrane lipoprotein Blc</fullName>
    </submittedName>
</protein>
<evidence type="ECO:0000256" key="3">
    <source>
        <dbReference type="PIRSR" id="PIRSR036893-52"/>
    </source>
</evidence>
<feature type="signal peptide" evidence="2">
    <location>
        <begin position="1"/>
        <end position="24"/>
    </location>
</feature>
<feature type="domain" description="Lipocalin/cytosolic fatty-acid binding" evidence="4">
    <location>
        <begin position="35"/>
        <end position="176"/>
    </location>
</feature>
<keyword evidence="6" id="KW-1185">Reference proteome</keyword>
<dbReference type="PANTHER" id="PTHR10612:SF34">
    <property type="entry name" value="APOLIPOPROTEIN D"/>
    <property type="match status" value="1"/>
</dbReference>
<evidence type="ECO:0000259" key="4">
    <source>
        <dbReference type="Pfam" id="PF08212"/>
    </source>
</evidence>
<dbReference type="AlphaFoldDB" id="A0A1D8AV03"/>
<sequence>MPSLFARLVLPSLALVLLAGCATAKKPLPAAVTSVDLDRYMGRWYVISHVPYFLERGKVASYDTYARRPDGRLTNNFTFREKAVDGPEKTWEGVADVIDPVSNATWKVSFVWPIFVTYKIFALDADYQWAVVGTKDAGLLWVLARERRLAPATYDAILADLRTRGLATDTLRFVPQPET</sequence>
<keyword evidence="2" id="KW-0732">Signal</keyword>
<accession>A0A1D8AV03</accession>
<dbReference type="InterPro" id="IPR000566">
    <property type="entry name" value="Lipocln_cytosolic_FA-bd_dom"/>
</dbReference>
<dbReference type="STRING" id="1838286.Verru16b_01780"/>
<name>A0A1D8AV03_9BACT</name>
<keyword evidence="3 5" id="KW-0449">Lipoprotein</keyword>
<dbReference type="GO" id="GO:0006950">
    <property type="term" value="P:response to stress"/>
    <property type="evidence" value="ECO:0007669"/>
    <property type="project" value="UniProtKB-ARBA"/>
</dbReference>
<dbReference type="InterPro" id="IPR012674">
    <property type="entry name" value="Calycin"/>
</dbReference>
<dbReference type="Gene3D" id="2.40.128.20">
    <property type="match status" value="1"/>
</dbReference>
<dbReference type="SUPFAM" id="SSF50814">
    <property type="entry name" value="Lipocalins"/>
    <property type="match status" value="1"/>
</dbReference>
<dbReference type="InterPro" id="IPR022271">
    <property type="entry name" value="Lipocalin_ApoD"/>
</dbReference>
<keyword evidence="3" id="KW-0564">Palmitate</keyword>
<proteinExistence type="inferred from homology"/>
<feature type="lipid moiety-binding region" description="N-palmitoyl cysteine" evidence="3">
    <location>
        <position position="21"/>
    </location>
</feature>